<reference evidence="2" key="1">
    <citation type="submission" date="2018-09" db="EMBL/GenBank/DDBJ databases">
        <title>Chryseolinea sp. KIS68-18 isolated from soil.</title>
        <authorList>
            <person name="Weon H.-Y."/>
            <person name="Kwon S.-W."/>
            <person name="Lee S.A."/>
        </authorList>
    </citation>
    <scope>NUCLEOTIDE SEQUENCE [LARGE SCALE GENOMIC DNA]</scope>
    <source>
        <strain evidence="2">KIS68-18</strain>
    </source>
</reference>
<organism evidence="1 2">
    <name type="scientific">Chryseolinea soli</name>
    <dbReference type="NCBI Taxonomy" id="2321403"/>
    <lineage>
        <taxon>Bacteria</taxon>
        <taxon>Pseudomonadati</taxon>
        <taxon>Bacteroidota</taxon>
        <taxon>Cytophagia</taxon>
        <taxon>Cytophagales</taxon>
        <taxon>Fulvivirgaceae</taxon>
        <taxon>Chryseolinea</taxon>
    </lineage>
</organism>
<evidence type="ECO:0000313" key="1">
    <source>
        <dbReference type="EMBL" id="AYB29770.1"/>
    </source>
</evidence>
<dbReference type="EMBL" id="CP032382">
    <property type="protein sequence ID" value="AYB29770.1"/>
    <property type="molecule type" value="Genomic_DNA"/>
</dbReference>
<dbReference type="KEGG" id="chk:D4L85_03895"/>
<keyword evidence="2" id="KW-1185">Reference proteome</keyword>
<gene>
    <name evidence="1" type="ORF">D4L85_03895</name>
</gene>
<proteinExistence type="predicted"/>
<name>A0A385SK48_9BACT</name>
<protein>
    <submittedName>
        <fullName evidence="1">Uncharacterized protein</fullName>
    </submittedName>
</protein>
<sequence>MGGDGITAAETKFGYYPRVGLEFERFVFSVDYNFIPSSPVIKPGYEGSTKNSYFGLHIGVNLFAKKPGEK</sequence>
<evidence type="ECO:0000313" key="2">
    <source>
        <dbReference type="Proteomes" id="UP000266183"/>
    </source>
</evidence>
<accession>A0A385SK48</accession>
<dbReference type="AlphaFoldDB" id="A0A385SK48"/>
<dbReference type="Proteomes" id="UP000266183">
    <property type="component" value="Chromosome"/>
</dbReference>